<name>D8MYC7_RALSL</name>
<organism evidence="1">
    <name type="scientific">Ralstonia solanacearum PSI07</name>
    <dbReference type="NCBI Taxonomy" id="859657"/>
    <lineage>
        <taxon>Bacteria</taxon>
        <taxon>Pseudomonadati</taxon>
        <taxon>Pseudomonadota</taxon>
        <taxon>Betaproteobacteria</taxon>
        <taxon>Burkholderiales</taxon>
        <taxon>Burkholderiaceae</taxon>
        <taxon>Ralstonia</taxon>
        <taxon>Ralstonia solanacearum species complex</taxon>
    </lineage>
</organism>
<protein>
    <submittedName>
        <fullName evidence="1">Putative lipoprotein</fullName>
    </submittedName>
</protein>
<proteinExistence type="predicted"/>
<sequence>MNKNKLTLLAVASLMILAGCDSKEQHREAARKANEEWAQNAKDYQVTEYGKGKVLFPSHSEEKKK</sequence>
<dbReference type="KEGG" id="rsl:RPSI07_p0006"/>
<keyword evidence="1" id="KW-0614">Plasmid</keyword>
<keyword evidence="1" id="KW-0449">Lipoprotein</keyword>
<dbReference type="PROSITE" id="PS51257">
    <property type="entry name" value="PROKAR_LIPOPROTEIN"/>
    <property type="match status" value="1"/>
</dbReference>
<gene>
    <name evidence="1" type="ORF">RPSI07_p0006</name>
</gene>
<reference evidence="1" key="1">
    <citation type="journal article" date="2010" name="BMC Genomics">
        <title>Genomes of three tomato pathogens within the Ralstonia solanacearum species complex reveal significant evolutionary divergence.</title>
        <authorList>
            <person name="Remenant B."/>
            <person name="Coupat-Goutaland B."/>
            <person name="Guidot A."/>
            <person name="Cellier G."/>
            <person name="Wicker E."/>
            <person name="Allen C."/>
            <person name="Fegan M."/>
            <person name="Pruvost O."/>
            <person name="Elbaz M."/>
            <person name="Calteau A."/>
            <person name="Salvignol G."/>
            <person name="Mornico D."/>
            <person name="Mangenot S."/>
            <person name="Barbe V."/>
            <person name="Medigue C."/>
            <person name="Prior P."/>
        </authorList>
    </citation>
    <scope>NUCLEOTIDE SEQUENCE [LARGE SCALE GENOMIC DNA]</scope>
    <source>
        <strain evidence="1">PSI07</strain>
        <plasmid evidence="1">pRSI13</plasmid>
    </source>
</reference>
<geneLocation type="plasmid" evidence="1">
    <name>pRSI13</name>
</geneLocation>
<reference evidence="1" key="2">
    <citation type="submission" date="2010-02" db="EMBL/GenBank/DDBJ databases">
        <authorList>
            <person name="Genoscope - CEA"/>
        </authorList>
    </citation>
    <scope>NUCLEOTIDE SEQUENCE</scope>
    <source>
        <strain evidence="1">PSI07</strain>
        <plasmid evidence="1">pRSI13</plasmid>
    </source>
</reference>
<dbReference type="AlphaFoldDB" id="D8MYC7"/>
<accession>D8MYC7</accession>
<dbReference type="EMBL" id="FP885890">
    <property type="protein sequence ID" value="CBJ34343.1"/>
    <property type="molecule type" value="Genomic_DNA"/>
</dbReference>
<dbReference type="PATRIC" id="fig|859657.5.peg.5"/>
<dbReference type="RefSeq" id="WP_013207356.1">
    <property type="nucleotide sequence ID" value="NC_014308.1"/>
</dbReference>
<evidence type="ECO:0000313" key="1">
    <source>
        <dbReference type="EMBL" id="CBJ34343.1"/>
    </source>
</evidence>